<proteinExistence type="predicted"/>
<organism evidence="1 2">
    <name type="scientific">Actinidia rufa</name>
    <dbReference type="NCBI Taxonomy" id="165716"/>
    <lineage>
        <taxon>Eukaryota</taxon>
        <taxon>Viridiplantae</taxon>
        <taxon>Streptophyta</taxon>
        <taxon>Embryophyta</taxon>
        <taxon>Tracheophyta</taxon>
        <taxon>Spermatophyta</taxon>
        <taxon>Magnoliopsida</taxon>
        <taxon>eudicotyledons</taxon>
        <taxon>Gunneridae</taxon>
        <taxon>Pentapetalae</taxon>
        <taxon>asterids</taxon>
        <taxon>Ericales</taxon>
        <taxon>Actinidiaceae</taxon>
        <taxon>Actinidia</taxon>
    </lineage>
</organism>
<reference evidence="1 2" key="1">
    <citation type="submission" date="2019-07" db="EMBL/GenBank/DDBJ databases">
        <title>De Novo Assembly of kiwifruit Actinidia rufa.</title>
        <authorList>
            <person name="Sugita-Konishi S."/>
            <person name="Sato K."/>
            <person name="Mori E."/>
            <person name="Abe Y."/>
            <person name="Kisaki G."/>
            <person name="Hamano K."/>
            <person name="Suezawa K."/>
            <person name="Otani M."/>
            <person name="Fukuda T."/>
            <person name="Manabe T."/>
            <person name="Gomi K."/>
            <person name="Tabuchi M."/>
            <person name="Akimitsu K."/>
            <person name="Kataoka I."/>
        </authorList>
    </citation>
    <scope>NUCLEOTIDE SEQUENCE [LARGE SCALE GENOMIC DNA]</scope>
    <source>
        <strain evidence="2">cv. Fuchu</strain>
    </source>
</reference>
<dbReference type="AlphaFoldDB" id="A0A7J0GWB7"/>
<evidence type="ECO:0000313" key="1">
    <source>
        <dbReference type="EMBL" id="GFZ15137.1"/>
    </source>
</evidence>
<evidence type="ECO:0000313" key="2">
    <source>
        <dbReference type="Proteomes" id="UP000585474"/>
    </source>
</evidence>
<gene>
    <name evidence="1" type="ORF">Acr_24g0013270</name>
</gene>
<sequence>MAAPPAIATKLIHHYCDVTAATSSPPPLRQCNNHEFTTATITMQQPRPYHLHYNDTRTTIAIPLLPRPYHNRCNDAATTTIPPPLRRCRHHLLPPSL</sequence>
<dbReference type="EMBL" id="BJWL01000024">
    <property type="protein sequence ID" value="GFZ15137.1"/>
    <property type="molecule type" value="Genomic_DNA"/>
</dbReference>
<keyword evidence="2" id="KW-1185">Reference proteome</keyword>
<comment type="caution">
    <text evidence="1">The sequence shown here is derived from an EMBL/GenBank/DDBJ whole genome shotgun (WGS) entry which is preliminary data.</text>
</comment>
<dbReference type="Proteomes" id="UP000585474">
    <property type="component" value="Unassembled WGS sequence"/>
</dbReference>
<name>A0A7J0GWB7_9ERIC</name>
<protein>
    <submittedName>
        <fullName evidence="1">Uncharacterized protein</fullName>
    </submittedName>
</protein>
<accession>A0A7J0GWB7</accession>